<dbReference type="Proteomes" id="UP000238326">
    <property type="component" value="Unassembled WGS sequence"/>
</dbReference>
<dbReference type="AlphaFoldDB" id="A0A2S9KF78"/>
<proteinExistence type="inferred from homology"/>
<keyword evidence="2" id="KW-0560">Oxidoreductase</keyword>
<dbReference type="Gene3D" id="3.40.50.720">
    <property type="entry name" value="NAD(P)-binding Rossmann-like Domain"/>
    <property type="match status" value="1"/>
</dbReference>
<evidence type="ECO:0000259" key="4">
    <source>
        <dbReference type="SMART" id="SM00822"/>
    </source>
</evidence>
<evidence type="ECO:0000256" key="1">
    <source>
        <dbReference type="ARBA" id="ARBA00006484"/>
    </source>
</evidence>
<organism evidence="5 6">
    <name type="scientific">Malikia spinosa</name>
    <dbReference type="NCBI Taxonomy" id="86180"/>
    <lineage>
        <taxon>Bacteria</taxon>
        <taxon>Pseudomonadati</taxon>
        <taxon>Pseudomonadota</taxon>
        <taxon>Betaproteobacteria</taxon>
        <taxon>Burkholderiales</taxon>
        <taxon>Comamonadaceae</taxon>
        <taxon>Malikia</taxon>
    </lineage>
</organism>
<dbReference type="PANTHER" id="PTHR43086">
    <property type="entry name" value="VERY-LONG-CHAIN 3-OXOOACYL-COA REDUCTASE"/>
    <property type="match status" value="1"/>
</dbReference>
<dbReference type="InterPro" id="IPR036291">
    <property type="entry name" value="NAD(P)-bd_dom_sf"/>
</dbReference>
<dbReference type="PIRSF" id="PIRSF000126">
    <property type="entry name" value="11-beta-HSD1"/>
    <property type="match status" value="1"/>
</dbReference>
<feature type="domain" description="Ketoreductase" evidence="4">
    <location>
        <begin position="5"/>
        <end position="184"/>
    </location>
</feature>
<dbReference type="PRINTS" id="PR00080">
    <property type="entry name" value="SDRFAMILY"/>
</dbReference>
<dbReference type="PRINTS" id="PR00081">
    <property type="entry name" value="GDHRDH"/>
</dbReference>
<dbReference type="SUPFAM" id="SSF51735">
    <property type="entry name" value="NAD(P)-binding Rossmann-fold domains"/>
    <property type="match status" value="1"/>
</dbReference>
<dbReference type="RefSeq" id="WP_105729430.1">
    <property type="nucleotide sequence ID" value="NZ_PVLR01000020.1"/>
</dbReference>
<comment type="caution">
    <text evidence="5">The sequence shown here is derived from an EMBL/GenBank/DDBJ whole genome shotgun (WGS) entry which is preliminary data.</text>
</comment>
<reference evidence="5 6" key="1">
    <citation type="submission" date="2018-03" db="EMBL/GenBank/DDBJ databases">
        <title>Comparative genomics illustrates the genes involved in a hyperalkaliphilic mechanisms of Serpentinomonas isolated from highly-alkaline calcium-rich serpentinized springs.</title>
        <authorList>
            <person name="Suzuki S."/>
            <person name="Ishii S."/>
            <person name="Walworth N."/>
            <person name="Bird L."/>
            <person name="Kuenen J.G."/>
            <person name="Nealson K.H."/>
        </authorList>
    </citation>
    <scope>NUCLEOTIDE SEQUENCE [LARGE SCALE GENOMIC DNA]</scope>
    <source>
        <strain evidence="5 6">83</strain>
    </source>
</reference>
<dbReference type="OrthoDB" id="9810734at2"/>
<dbReference type="PANTHER" id="PTHR43086:SF3">
    <property type="entry name" value="NADP-DEPENDENT 3-HYDROXY ACID DEHYDROGENASE YDFG"/>
    <property type="match status" value="1"/>
</dbReference>
<dbReference type="EMBL" id="PVLR01000020">
    <property type="protein sequence ID" value="PRD69035.1"/>
    <property type="molecule type" value="Genomic_DNA"/>
</dbReference>
<evidence type="ECO:0000256" key="3">
    <source>
        <dbReference type="RuleBase" id="RU000363"/>
    </source>
</evidence>
<evidence type="ECO:0000256" key="2">
    <source>
        <dbReference type="ARBA" id="ARBA00023002"/>
    </source>
</evidence>
<sequence>MATLPSVLITGASSGIGAVYAERFAKRGHNLVLVARDKSRLDALAAQLREAHKVAVDVLQANLTQPIELAAVETRLREDARLGILINNAGMAQSGGFVQQSAQDIERLIALNTTALTRLAAAIAPRLVQAGAGTIVNISSVVGLAPELGMTIYGATKAFVLFLSQGLNLELSPKGIYVQAVLPAATRTEIWGRAGIDVNTLPEVMDVDELVDAALVGYDRRELVTIPPLHVAERWDALDGARQTLLADVRQAQAADRYRLQA</sequence>
<dbReference type="SMART" id="SM00822">
    <property type="entry name" value="PKS_KR"/>
    <property type="match status" value="1"/>
</dbReference>
<evidence type="ECO:0000313" key="6">
    <source>
        <dbReference type="Proteomes" id="UP000238326"/>
    </source>
</evidence>
<dbReference type="GO" id="GO:0016491">
    <property type="term" value="F:oxidoreductase activity"/>
    <property type="evidence" value="ECO:0007669"/>
    <property type="project" value="UniProtKB-KW"/>
</dbReference>
<dbReference type="Pfam" id="PF00106">
    <property type="entry name" value="adh_short"/>
    <property type="match status" value="1"/>
</dbReference>
<gene>
    <name evidence="5" type="ORF">C6P61_08110</name>
</gene>
<dbReference type="InterPro" id="IPR002347">
    <property type="entry name" value="SDR_fam"/>
</dbReference>
<accession>A0A2S9KF78</accession>
<dbReference type="InterPro" id="IPR057326">
    <property type="entry name" value="KR_dom"/>
</dbReference>
<comment type="similarity">
    <text evidence="1 3">Belongs to the short-chain dehydrogenases/reductases (SDR) family.</text>
</comment>
<evidence type="ECO:0000313" key="5">
    <source>
        <dbReference type="EMBL" id="PRD69035.1"/>
    </source>
</evidence>
<name>A0A2S9KF78_9BURK</name>
<keyword evidence="6" id="KW-1185">Reference proteome</keyword>
<protein>
    <submittedName>
        <fullName evidence="5">SDR family oxidoreductase</fullName>
    </submittedName>
</protein>